<dbReference type="Proteomes" id="UP000500857">
    <property type="component" value="Chromosome"/>
</dbReference>
<feature type="region of interest" description="Disordered" evidence="8">
    <location>
        <begin position="655"/>
        <end position="682"/>
    </location>
</feature>
<evidence type="ECO:0000256" key="8">
    <source>
        <dbReference type="SAM" id="MobiDB-lite"/>
    </source>
</evidence>
<dbReference type="SMART" id="SM00388">
    <property type="entry name" value="HisKA"/>
    <property type="match status" value="1"/>
</dbReference>
<comment type="catalytic activity">
    <reaction evidence="1">
        <text>ATP + protein L-histidine = ADP + protein N-phospho-L-histidine.</text>
        <dbReference type="EC" id="2.7.13.3"/>
    </reaction>
</comment>
<protein>
    <recommendedName>
        <fullName evidence="2">histidine kinase</fullName>
        <ecNumber evidence="2">2.7.13.3</ecNumber>
    </recommendedName>
</protein>
<dbReference type="Pfam" id="PF02518">
    <property type="entry name" value="HATPase_c"/>
    <property type="match status" value="1"/>
</dbReference>
<dbReference type="AlphaFoldDB" id="A0A6H1U266"/>
<organism evidence="11 12">
    <name type="scientific">Oxynema aestuarii AP17</name>
    <dbReference type="NCBI Taxonomy" id="2064643"/>
    <lineage>
        <taxon>Bacteria</taxon>
        <taxon>Bacillati</taxon>
        <taxon>Cyanobacteriota</taxon>
        <taxon>Cyanophyceae</taxon>
        <taxon>Oscillatoriophycideae</taxon>
        <taxon>Oscillatoriales</taxon>
        <taxon>Oscillatoriaceae</taxon>
        <taxon>Oxynema</taxon>
        <taxon>Oxynema aestuarii</taxon>
    </lineage>
</organism>
<dbReference type="InterPro" id="IPR036097">
    <property type="entry name" value="HisK_dim/P_sf"/>
</dbReference>
<feature type="compositionally biased region" description="Basic and acidic residues" evidence="8">
    <location>
        <begin position="607"/>
        <end position="619"/>
    </location>
</feature>
<keyword evidence="3" id="KW-0597">Phosphoprotein</keyword>
<evidence type="ECO:0000259" key="10">
    <source>
        <dbReference type="PROSITE" id="PS51371"/>
    </source>
</evidence>
<dbReference type="InterPro" id="IPR003594">
    <property type="entry name" value="HATPase_dom"/>
</dbReference>
<evidence type="ECO:0000259" key="9">
    <source>
        <dbReference type="PROSITE" id="PS50109"/>
    </source>
</evidence>
<keyword evidence="6" id="KW-0129">CBS domain</keyword>
<dbReference type="Pfam" id="PF00571">
    <property type="entry name" value="CBS"/>
    <property type="match status" value="3"/>
</dbReference>
<evidence type="ECO:0000256" key="2">
    <source>
        <dbReference type="ARBA" id="ARBA00012438"/>
    </source>
</evidence>
<dbReference type="CDD" id="cd17774">
    <property type="entry name" value="CBS_two-component_sensor_histidine_kinase_repeat2"/>
    <property type="match status" value="1"/>
</dbReference>
<evidence type="ECO:0000313" key="11">
    <source>
        <dbReference type="EMBL" id="QIZ72123.1"/>
    </source>
</evidence>
<feature type="domain" description="CBS" evidence="10">
    <location>
        <begin position="127"/>
        <end position="188"/>
    </location>
</feature>
<evidence type="ECO:0000256" key="3">
    <source>
        <dbReference type="ARBA" id="ARBA00022553"/>
    </source>
</evidence>
<dbReference type="GO" id="GO:0000155">
    <property type="term" value="F:phosphorelay sensor kinase activity"/>
    <property type="evidence" value="ECO:0007669"/>
    <property type="project" value="InterPro"/>
</dbReference>
<dbReference type="EC" id="2.7.13.3" evidence="2"/>
<dbReference type="SMART" id="SM00387">
    <property type="entry name" value="HATPase_c"/>
    <property type="match status" value="1"/>
</dbReference>
<keyword evidence="4" id="KW-0418">Kinase</keyword>
<dbReference type="KEGG" id="oxy:HCG48_17390"/>
<evidence type="ECO:0000256" key="6">
    <source>
        <dbReference type="PROSITE-ProRule" id="PRU00703"/>
    </source>
</evidence>
<dbReference type="EMBL" id="CP051167">
    <property type="protein sequence ID" value="QIZ72123.1"/>
    <property type="molecule type" value="Genomic_DNA"/>
</dbReference>
<accession>A0A6H1U266</accession>
<dbReference type="InterPro" id="IPR000644">
    <property type="entry name" value="CBS_dom"/>
</dbReference>
<dbReference type="CDD" id="cd04620">
    <property type="entry name" value="CBS_two-component_sensor_histidine_kinase_repeat1"/>
    <property type="match status" value="1"/>
</dbReference>
<keyword evidence="5" id="KW-0902">Two-component regulatory system</keyword>
<feature type="domain" description="Histidine kinase" evidence="9">
    <location>
        <begin position="444"/>
        <end position="764"/>
    </location>
</feature>
<dbReference type="SUPFAM" id="SSF55874">
    <property type="entry name" value="ATPase domain of HSP90 chaperone/DNA topoisomerase II/histidine kinase"/>
    <property type="match status" value="2"/>
</dbReference>
<reference evidence="11 12" key="1">
    <citation type="submission" date="2020-04" db="EMBL/GenBank/DDBJ databases">
        <authorList>
            <person name="Basu S."/>
            <person name="Maruthanayagam V."/>
            <person name="Chakraborty S."/>
            <person name="Pramanik A."/>
            <person name="Mukherjee J."/>
            <person name="Brink B."/>
        </authorList>
    </citation>
    <scope>NUCLEOTIDE SEQUENCE [LARGE SCALE GENOMIC DNA]</scope>
    <source>
        <strain evidence="11 12">AP17</strain>
    </source>
</reference>
<evidence type="ECO:0000256" key="4">
    <source>
        <dbReference type="ARBA" id="ARBA00022777"/>
    </source>
</evidence>
<dbReference type="Gene3D" id="3.30.565.10">
    <property type="entry name" value="Histidine kinase-like ATPase, C-terminal domain"/>
    <property type="match status" value="1"/>
</dbReference>
<feature type="coiled-coil region" evidence="7">
    <location>
        <begin position="327"/>
        <end position="435"/>
    </location>
</feature>
<sequence>MLLNDRLFYASALDYAIDRYPIVVGPDASLEQVLALMSQVRSSCPLPEKAVAPNGPMLPSIRASCVLVMEAAPTVSEQLAHLHVTGAIATVSTAICPQKLGIFTERDIVRLTAAGVNFKHVKVAEVMSAPAITVQQSETHDMFAVLSLFRQHRIRHLPMLDKNNHLIGIVTPETIRAALQPVNLLTKLRYVKDVMSRDVVHAPENACALHLAELMNREQVSCVVITRDTRDRQTPAISMPVGIVTERDIVQFQALELDLKNLQAKDVMSSPLFDLSPEDSLWFAHEQMQTHNVRRLVVSGKQGELLGIVSQTSLLHALRPTEMYGLIEALQQVVEDRTKELTVANEQLQKEVEERSRAEVALQEAHDNLQQLVAERTAELEAANAKLKQDIRERQRVEAALRQSEARLRQQTKELEAALEELQQTQFQLIQAEKMSSLGQLVAGVAHEINNPVNFIYGNLAHATEYIRDLLKLVKLYQREYTNPSAQIERVSEEIDLDFLMGDLPKLVSSMQIGSERIRQIVLSLRNFSRLDEAEMKCVDLHEGLDSTLLILQHRLKAKGNGPEIEIIKEYGDLPLVECYPGPLNQVFMNILSNAIDALELAAAEGELERGESPGETHWQRPSSQPAAPGEENTRRQPQGNSPCIRICTSFIRESSEPRSPHLRPSSGGGEDKGAIAPYDAQRTVGSPVPYVAIRIADNGPGMSETTRKRLFEPFFTTKPVGKGTGLGLSIGYQIVVERHGGRLQCLSTPGQGTEFTIEIPIQQQYGNLPRLQTPTGLGMRHKHS</sequence>
<dbReference type="PANTHER" id="PTHR43065:SF50">
    <property type="entry name" value="HISTIDINE KINASE"/>
    <property type="match status" value="1"/>
</dbReference>
<dbReference type="Gene3D" id="1.10.287.130">
    <property type="match status" value="1"/>
</dbReference>
<feature type="domain" description="CBS" evidence="10">
    <location>
        <begin position="195"/>
        <end position="259"/>
    </location>
</feature>
<dbReference type="InterPro" id="IPR036890">
    <property type="entry name" value="HATPase_C_sf"/>
</dbReference>
<evidence type="ECO:0000256" key="5">
    <source>
        <dbReference type="ARBA" id="ARBA00023012"/>
    </source>
</evidence>
<keyword evidence="7" id="KW-0175">Coiled coil</keyword>
<dbReference type="InterPro" id="IPR005467">
    <property type="entry name" value="His_kinase_dom"/>
</dbReference>
<feature type="region of interest" description="Disordered" evidence="8">
    <location>
        <begin position="606"/>
        <end position="643"/>
    </location>
</feature>
<dbReference type="SUPFAM" id="SSF54631">
    <property type="entry name" value="CBS-domain pair"/>
    <property type="match status" value="2"/>
</dbReference>
<name>A0A6H1U266_9CYAN</name>
<evidence type="ECO:0000256" key="1">
    <source>
        <dbReference type="ARBA" id="ARBA00000085"/>
    </source>
</evidence>
<keyword evidence="4" id="KW-0808">Transferase</keyword>
<dbReference type="SMART" id="SM00116">
    <property type="entry name" value="CBS"/>
    <property type="match status" value="3"/>
</dbReference>
<proteinExistence type="predicted"/>
<dbReference type="RefSeq" id="WP_168570273.1">
    <property type="nucleotide sequence ID" value="NZ_CP051167.1"/>
</dbReference>
<dbReference type="PANTHER" id="PTHR43065">
    <property type="entry name" value="SENSOR HISTIDINE KINASE"/>
    <property type="match status" value="1"/>
</dbReference>
<dbReference type="PROSITE" id="PS50109">
    <property type="entry name" value="HIS_KIN"/>
    <property type="match status" value="1"/>
</dbReference>
<dbReference type="Gene3D" id="3.10.580.10">
    <property type="entry name" value="CBS-domain"/>
    <property type="match status" value="2"/>
</dbReference>
<dbReference type="PROSITE" id="PS51371">
    <property type="entry name" value="CBS"/>
    <property type="match status" value="3"/>
</dbReference>
<gene>
    <name evidence="11" type="ORF">HCG48_17390</name>
</gene>
<dbReference type="InterPro" id="IPR046342">
    <property type="entry name" value="CBS_dom_sf"/>
</dbReference>
<dbReference type="PRINTS" id="PR00344">
    <property type="entry name" value="BCTRLSENSOR"/>
</dbReference>
<feature type="domain" description="CBS" evidence="10">
    <location>
        <begin position="268"/>
        <end position="330"/>
    </location>
</feature>
<keyword evidence="12" id="KW-1185">Reference proteome</keyword>
<evidence type="ECO:0000256" key="7">
    <source>
        <dbReference type="SAM" id="Coils"/>
    </source>
</evidence>
<dbReference type="InterPro" id="IPR004358">
    <property type="entry name" value="Sig_transdc_His_kin-like_C"/>
</dbReference>
<dbReference type="InterPro" id="IPR003661">
    <property type="entry name" value="HisK_dim/P_dom"/>
</dbReference>
<dbReference type="SUPFAM" id="SSF47384">
    <property type="entry name" value="Homodimeric domain of signal transducing histidine kinase"/>
    <property type="match status" value="1"/>
</dbReference>
<evidence type="ECO:0000313" key="12">
    <source>
        <dbReference type="Proteomes" id="UP000500857"/>
    </source>
</evidence>